<reference evidence="3" key="1">
    <citation type="submission" date="2014-03" db="EMBL/GenBank/DDBJ databases">
        <title>The sialotranscriptome of Amblyomma triste, Amblyomma parvum and Amblyomma cajennense ticks, uncovered by 454-based RNA-seq.</title>
        <authorList>
            <person name="Garcia G.R."/>
            <person name="Gardinassi L.G."/>
            <person name="Ribeiro J.M."/>
            <person name="Anatriello E."/>
            <person name="Ferreira B.R."/>
            <person name="Moreira H.N."/>
            <person name="Mafra C."/>
            <person name="Olegario M.M."/>
            <person name="Szabo P.J."/>
            <person name="Miranda-Santos I.K."/>
            <person name="Maruyama S.R."/>
        </authorList>
    </citation>
    <scope>NUCLEOTIDE SEQUENCE</scope>
    <source>
        <strain evidence="3">Mato Grasso do Sul</strain>
        <tissue evidence="3">Salivary glands</tissue>
    </source>
</reference>
<accession>A0A023G9T8</accession>
<sequence length="157" mass="17898">MNFLSVVLVWCLNGMVSRDETGVVQAEEPNSRPQRTAANVCELPPNLKGNHNGILVVERRVYYRKNDNKCVMFLVKEKGDTSGNNFVNRKDCYEACIPKSPCLKPKKGKEKGTIKGYTYYPGSDTCAKTKYNKKAKFGHKYNRFNSSEECRKWCAPE</sequence>
<feature type="domain" description="BPTI/Kunitz inhibitor" evidence="2">
    <location>
        <begin position="39"/>
        <end position="97"/>
    </location>
</feature>
<dbReference type="InterPro" id="IPR036880">
    <property type="entry name" value="Kunitz_BPTI_sf"/>
</dbReference>
<evidence type="ECO:0000259" key="2">
    <source>
        <dbReference type="SMART" id="SM00131"/>
    </source>
</evidence>
<dbReference type="SMART" id="SM00131">
    <property type="entry name" value="KU"/>
    <property type="match status" value="2"/>
</dbReference>
<evidence type="ECO:0000256" key="1">
    <source>
        <dbReference type="SAM" id="SignalP"/>
    </source>
</evidence>
<dbReference type="Pfam" id="PF00014">
    <property type="entry name" value="Kunitz_BPTI"/>
    <property type="match status" value="1"/>
</dbReference>
<proteinExistence type="evidence at transcript level"/>
<dbReference type="GO" id="GO:0004867">
    <property type="term" value="F:serine-type endopeptidase inhibitor activity"/>
    <property type="evidence" value="ECO:0007669"/>
    <property type="project" value="InterPro"/>
</dbReference>
<keyword evidence="1" id="KW-0732">Signal</keyword>
<dbReference type="EMBL" id="GBBM01004809">
    <property type="protein sequence ID" value="JAC30609.1"/>
    <property type="molecule type" value="mRNA"/>
</dbReference>
<dbReference type="SUPFAM" id="SSF57362">
    <property type="entry name" value="BPTI-like"/>
    <property type="match status" value="2"/>
</dbReference>
<dbReference type="InterPro" id="IPR002223">
    <property type="entry name" value="Kunitz_BPTI"/>
</dbReference>
<organism evidence="3">
    <name type="scientific">Amblyomma triste</name>
    <name type="common">Neotropical tick</name>
    <dbReference type="NCBI Taxonomy" id="251400"/>
    <lineage>
        <taxon>Eukaryota</taxon>
        <taxon>Metazoa</taxon>
        <taxon>Ecdysozoa</taxon>
        <taxon>Arthropoda</taxon>
        <taxon>Chelicerata</taxon>
        <taxon>Arachnida</taxon>
        <taxon>Acari</taxon>
        <taxon>Parasitiformes</taxon>
        <taxon>Ixodida</taxon>
        <taxon>Ixodoidea</taxon>
        <taxon>Ixodidae</taxon>
        <taxon>Amblyomminae</taxon>
        <taxon>Amblyomma</taxon>
    </lineage>
</organism>
<dbReference type="Gene3D" id="4.10.410.10">
    <property type="entry name" value="Pancreatic trypsin inhibitor Kunitz domain"/>
    <property type="match status" value="2"/>
</dbReference>
<protein>
    <submittedName>
        <fullName evidence="3">Putative kunitz-type serine protease inhibitor</fullName>
    </submittedName>
</protein>
<feature type="domain" description="BPTI/Kunitz inhibitor" evidence="2">
    <location>
        <begin position="100"/>
        <end position="155"/>
    </location>
</feature>
<feature type="signal peptide" evidence="1">
    <location>
        <begin position="1"/>
        <end position="18"/>
    </location>
</feature>
<name>A0A023G9T8_AMBTT</name>
<dbReference type="AlphaFoldDB" id="A0A023G9T8"/>
<feature type="chain" id="PRO_5001520875" evidence="1">
    <location>
        <begin position="19"/>
        <end position="157"/>
    </location>
</feature>
<evidence type="ECO:0000313" key="3">
    <source>
        <dbReference type="EMBL" id="JAC30609.1"/>
    </source>
</evidence>